<sequence>MLGDLLRDENYRLLGFTKHMQPTMRVDESFLHRWMLTTILVSKRGMTVCKLKTS</sequence>
<gene>
    <name evidence="1" type="ORF">ACAOBT_LOCUS18983</name>
</gene>
<dbReference type="Proteomes" id="UP001152888">
    <property type="component" value="Unassembled WGS sequence"/>
</dbReference>
<proteinExistence type="predicted"/>
<organism evidence="1 2">
    <name type="scientific">Acanthoscelides obtectus</name>
    <name type="common">Bean weevil</name>
    <name type="synonym">Bruchus obtectus</name>
    <dbReference type="NCBI Taxonomy" id="200917"/>
    <lineage>
        <taxon>Eukaryota</taxon>
        <taxon>Metazoa</taxon>
        <taxon>Ecdysozoa</taxon>
        <taxon>Arthropoda</taxon>
        <taxon>Hexapoda</taxon>
        <taxon>Insecta</taxon>
        <taxon>Pterygota</taxon>
        <taxon>Neoptera</taxon>
        <taxon>Endopterygota</taxon>
        <taxon>Coleoptera</taxon>
        <taxon>Polyphaga</taxon>
        <taxon>Cucujiformia</taxon>
        <taxon>Chrysomeloidea</taxon>
        <taxon>Chrysomelidae</taxon>
        <taxon>Bruchinae</taxon>
        <taxon>Bruchini</taxon>
        <taxon>Acanthoscelides</taxon>
    </lineage>
</organism>
<reference evidence="1" key="1">
    <citation type="submission" date="2022-03" db="EMBL/GenBank/DDBJ databases">
        <authorList>
            <person name="Sayadi A."/>
        </authorList>
    </citation>
    <scope>NUCLEOTIDE SEQUENCE</scope>
</reference>
<evidence type="ECO:0000313" key="2">
    <source>
        <dbReference type="Proteomes" id="UP001152888"/>
    </source>
</evidence>
<accession>A0A9P0L2G0</accession>
<dbReference type="AlphaFoldDB" id="A0A9P0L2G0"/>
<comment type="caution">
    <text evidence="1">The sequence shown here is derived from an EMBL/GenBank/DDBJ whole genome shotgun (WGS) entry which is preliminary data.</text>
</comment>
<dbReference type="EMBL" id="CAKOFQ010007062">
    <property type="protein sequence ID" value="CAH1989351.1"/>
    <property type="molecule type" value="Genomic_DNA"/>
</dbReference>
<name>A0A9P0L2G0_ACAOB</name>
<keyword evidence="2" id="KW-1185">Reference proteome</keyword>
<protein>
    <submittedName>
        <fullName evidence="1">Uncharacterized protein</fullName>
    </submittedName>
</protein>
<evidence type="ECO:0000313" key="1">
    <source>
        <dbReference type="EMBL" id="CAH1989351.1"/>
    </source>
</evidence>